<accession>A0A6J5LGW4</accession>
<gene>
    <name evidence="2" type="ORF">UFOVP256_19</name>
</gene>
<sequence>MKSCKNCSKEFEYAGYLCHWCSQKIREEKRKGIPCKSCNKVKAISNKKFHLCSTCYHRKLEDDDPIYKEKKRIGKFKSRRRCRGQDPEAPLMKKRAGEGYICSYGYKHLTKLGHPNCTSKTGRIAEHTYLMSEYLGRPLTKEESVHHKNGIRHDNRIENLELWHKGQPSGQRLDDKLEWAKKFLEEYGFKVIKEII</sequence>
<protein>
    <submittedName>
        <fullName evidence="2">HNH nuclease</fullName>
    </submittedName>
</protein>
<dbReference type="SUPFAM" id="SSF54060">
    <property type="entry name" value="His-Me finger endonucleases"/>
    <property type="match status" value="1"/>
</dbReference>
<feature type="domain" description="HNH nuclease" evidence="1">
    <location>
        <begin position="135"/>
        <end position="162"/>
    </location>
</feature>
<dbReference type="EMBL" id="LR796263">
    <property type="protein sequence ID" value="CAB4132307.1"/>
    <property type="molecule type" value="Genomic_DNA"/>
</dbReference>
<name>A0A6J5LGW4_9CAUD</name>
<evidence type="ECO:0000259" key="1">
    <source>
        <dbReference type="Pfam" id="PF13392"/>
    </source>
</evidence>
<dbReference type="InterPro" id="IPR003615">
    <property type="entry name" value="HNH_nuc"/>
</dbReference>
<dbReference type="Pfam" id="PF13392">
    <property type="entry name" value="HNH_3"/>
    <property type="match status" value="1"/>
</dbReference>
<dbReference type="Gene3D" id="3.90.75.20">
    <property type="match status" value="1"/>
</dbReference>
<evidence type="ECO:0000313" key="2">
    <source>
        <dbReference type="EMBL" id="CAB4132307.1"/>
    </source>
</evidence>
<reference evidence="2" key="1">
    <citation type="submission" date="2020-04" db="EMBL/GenBank/DDBJ databases">
        <authorList>
            <person name="Chiriac C."/>
            <person name="Salcher M."/>
            <person name="Ghai R."/>
            <person name="Kavagutti S V."/>
        </authorList>
    </citation>
    <scope>NUCLEOTIDE SEQUENCE</scope>
</reference>
<organism evidence="2">
    <name type="scientific">uncultured Caudovirales phage</name>
    <dbReference type="NCBI Taxonomy" id="2100421"/>
    <lineage>
        <taxon>Viruses</taxon>
        <taxon>Duplodnaviria</taxon>
        <taxon>Heunggongvirae</taxon>
        <taxon>Uroviricota</taxon>
        <taxon>Caudoviricetes</taxon>
        <taxon>Peduoviridae</taxon>
        <taxon>Maltschvirus</taxon>
        <taxon>Maltschvirus maltsch</taxon>
    </lineage>
</organism>
<proteinExistence type="predicted"/>
<dbReference type="InterPro" id="IPR044925">
    <property type="entry name" value="His-Me_finger_sf"/>
</dbReference>